<dbReference type="Proteomes" id="UP000002009">
    <property type="component" value="Chromosome 2"/>
</dbReference>
<dbReference type="GO" id="GO:0006376">
    <property type="term" value="P:mRNA splice site recognition"/>
    <property type="evidence" value="ECO:0007669"/>
    <property type="project" value="InterPro"/>
</dbReference>
<evidence type="ECO:0000256" key="3">
    <source>
        <dbReference type="SAM" id="MobiDB-lite"/>
    </source>
</evidence>
<name>C1DXZ1_MICCC</name>
<dbReference type="RefSeq" id="XP_002500079.1">
    <property type="nucleotide sequence ID" value="XM_002500033.1"/>
</dbReference>
<proteinExistence type="inferred from homology"/>
<feature type="compositionally biased region" description="Basic and acidic residues" evidence="3">
    <location>
        <begin position="340"/>
        <end position="369"/>
    </location>
</feature>
<comment type="similarity">
    <text evidence="1">Belongs to the Luc7 family.</text>
</comment>
<evidence type="ECO:0000313" key="4">
    <source>
        <dbReference type="EMBL" id="ACO61337.1"/>
    </source>
</evidence>
<dbReference type="PANTHER" id="PTHR12375">
    <property type="entry name" value="RNA-BINDING PROTEIN LUC7-RELATED"/>
    <property type="match status" value="1"/>
</dbReference>
<reference evidence="4 5" key="1">
    <citation type="journal article" date="2009" name="Science">
        <title>Green evolution and dynamic adaptations revealed by genomes of the marine picoeukaryotes Micromonas.</title>
        <authorList>
            <person name="Worden A.Z."/>
            <person name="Lee J.H."/>
            <person name="Mock T."/>
            <person name="Rouze P."/>
            <person name="Simmons M.P."/>
            <person name="Aerts A.L."/>
            <person name="Allen A.E."/>
            <person name="Cuvelier M.L."/>
            <person name="Derelle E."/>
            <person name="Everett M.V."/>
            <person name="Foulon E."/>
            <person name="Grimwood J."/>
            <person name="Gundlach H."/>
            <person name="Henrissat B."/>
            <person name="Napoli C."/>
            <person name="McDonald S.M."/>
            <person name="Parker M.S."/>
            <person name="Rombauts S."/>
            <person name="Salamov A."/>
            <person name="Von Dassow P."/>
            <person name="Badger J.H."/>
            <person name="Coutinho P.M."/>
            <person name="Demir E."/>
            <person name="Dubchak I."/>
            <person name="Gentemann C."/>
            <person name="Eikrem W."/>
            <person name="Gready J.E."/>
            <person name="John U."/>
            <person name="Lanier W."/>
            <person name="Lindquist E.A."/>
            <person name="Lucas S."/>
            <person name="Mayer K.F."/>
            <person name="Moreau H."/>
            <person name="Not F."/>
            <person name="Otillar R."/>
            <person name="Panaud O."/>
            <person name="Pangilinan J."/>
            <person name="Paulsen I."/>
            <person name="Piegu B."/>
            <person name="Poliakov A."/>
            <person name="Robbens S."/>
            <person name="Schmutz J."/>
            <person name="Toulza E."/>
            <person name="Wyss T."/>
            <person name="Zelensky A."/>
            <person name="Zhou K."/>
            <person name="Armbrust E.V."/>
            <person name="Bhattacharya D."/>
            <person name="Goodenough U.W."/>
            <person name="Van de Peer Y."/>
            <person name="Grigoriev I.V."/>
        </authorList>
    </citation>
    <scope>NUCLEOTIDE SEQUENCE [LARGE SCALE GENOMIC DNA]</scope>
    <source>
        <strain evidence="5">RCC299 / NOUM17</strain>
    </source>
</reference>
<dbReference type="eggNOG" id="KOG0796">
    <property type="taxonomic scope" value="Eukaryota"/>
</dbReference>
<dbReference type="GO" id="GO:0005685">
    <property type="term" value="C:U1 snRNP"/>
    <property type="evidence" value="ECO:0007669"/>
    <property type="project" value="InterPro"/>
</dbReference>
<evidence type="ECO:0000313" key="5">
    <source>
        <dbReference type="Proteomes" id="UP000002009"/>
    </source>
</evidence>
<sequence length="369" mass="41973">MGWGNRSQKQVDPNDPAALLDQLMGSTRNMTETEKATARPAWEEQDVCQMYLAGCCPNALFHASQKRSDLAPCAKVHSEPIRADYQKENPSEPGTKRRGLERRLLRELRILVKSMDDKVRSTKERVELEQKAAAAAKAADKAPPNEVTAKALAEVTEQISELVRKAEEAGDEGDVETAERSLAEAEEKKKLKLQLEATAAKQAEENLALAKVKVTGTMFGEQHVCEVCCSITSVRDELNNQNHLGGQMHAGWTEIRAQRERLEELLKDEPELAPPPNDEEEGEIAAPQEGRDRGYRDGGWDRRDGYRRGGGGGGWDRSPDRRDRRHRDWSRDGRHRGRDRSRSRDRYDDRDRDRYRRDSRDRHAPYGRR</sequence>
<feature type="compositionally biased region" description="Basic and acidic residues" evidence="3">
    <location>
        <begin position="289"/>
        <end position="307"/>
    </location>
</feature>
<dbReference type="Pfam" id="PF03194">
    <property type="entry name" value="LUC7"/>
    <property type="match status" value="1"/>
</dbReference>
<keyword evidence="2" id="KW-0175">Coiled coil</keyword>
<feature type="region of interest" description="Disordered" evidence="3">
    <location>
        <begin position="1"/>
        <end position="25"/>
    </location>
</feature>
<dbReference type="OrthoDB" id="10266921at2759"/>
<gene>
    <name evidence="4" type="ORF">MICPUN_56120</name>
</gene>
<feature type="region of interest" description="Disordered" evidence="3">
    <location>
        <begin position="269"/>
        <end position="369"/>
    </location>
</feature>
<dbReference type="STRING" id="296587.C1DXZ1"/>
<evidence type="ECO:0000256" key="2">
    <source>
        <dbReference type="SAM" id="Coils"/>
    </source>
</evidence>
<dbReference type="GO" id="GO:0003729">
    <property type="term" value="F:mRNA binding"/>
    <property type="evidence" value="ECO:0007669"/>
    <property type="project" value="InterPro"/>
</dbReference>
<dbReference type="AlphaFoldDB" id="C1DXZ1"/>
<dbReference type="KEGG" id="mis:MICPUN_56120"/>
<feature type="compositionally biased region" description="Polar residues" evidence="3">
    <location>
        <begin position="1"/>
        <end position="11"/>
    </location>
</feature>
<organism evidence="4 5">
    <name type="scientific">Micromonas commoda (strain RCC299 / NOUM17 / CCMP2709)</name>
    <name type="common">Picoplanktonic green alga</name>
    <dbReference type="NCBI Taxonomy" id="296587"/>
    <lineage>
        <taxon>Eukaryota</taxon>
        <taxon>Viridiplantae</taxon>
        <taxon>Chlorophyta</taxon>
        <taxon>Mamiellophyceae</taxon>
        <taxon>Mamiellales</taxon>
        <taxon>Mamiellaceae</taxon>
        <taxon>Micromonas</taxon>
    </lineage>
</organism>
<dbReference type="EMBL" id="CP001323">
    <property type="protein sequence ID" value="ACO61337.1"/>
    <property type="molecule type" value="Genomic_DNA"/>
</dbReference>
<accession>C1DXZ1</accession>
<keyword evidence="5" id="KW-1185">Reference proteome</keyword>
<dbReference type="InParanoid" id="C1DXZ1"/>
<dbReference type="GeneID" id="8240790"/>
<protein>
    <submittedName>
        <fullName evidence="4">Uncharacterized protein</fullName>
    </submittedName>
</protein>
<dbReference type="FunCoup" id="C1DXZ1">
    <property type="interactions" value="1618"/>
</dbReference>
<feature type="compositionally biased region" description="Basic residues" evidence="3">
    <location>
        <begin position="323"/>
        <end position="339"/>
    </location>
</feature>
<feature type="coiled-coil region" evidence="2">
    <location>
        <begin position="152"/>
        <end position="205"/>
    </location>
</feature>
<dbReference type="InterPro" id="IPR004882">
    <property type="entry name" value="Luc7-rel"/>
</dbReference>
<evidence type="ECO:0000256" key="1">
    <source>
        <dbReference type="ARBA" id="ARBA00005655"/>
    </source>
</evidence>